<feature type="region of interest" description="Disordered" evidence="1">
    <location>
        <begin position="338"/>
        <end position="369"/>
    </location>
</feature>
<dbReference type="OrthoDB" id="6142498at2759"/>
<name>A0A3S1HUY9_ELYCH</name>
<keyword evidence="3" id="KW-1185">Reference proteome</keyword>
<gene>
    <name evidence="2" type="ORF">EGW08_005626</name>
</gene>
<evidence type="ECO:0000256" key="1">
    <source>
        <dbReference type="SAM" id="MobiDB-lite"/>
    </source>
</evidence>
<feature type="compositionally biased region" description="Basic and acidic residues" evidence="1">
    <location>
        <begin position="359"/>
        <end position="369"/>
    </location>
</feature>
<dbReference type="Proteomes" id="UP000271974">
    <property type="component" value="Unassembled WGS sequence"/>
</dbReference>
<proteinExistence type="predicted"/>
<reference evidence="2 3" key="1">
    <citation type="submission" date="2019-01" db="EMBL/GenBank/DDBJ databases">
        <title>A draft genome assembly of the solar-powered sea slug Elysia chlorotica.</title>
        <authorList>
            <person name="Cai H."/>
            <person name="Li Q."/>
            <person name="Fang X."/>
            <person name="Li J."/>
            <person name="Curtis N.E."/>
            <person name="Altenburger A."/>
            <person name="Shibata T."/>
            <person name="Feng M."/>
            <person name="Maeda T."/>
            <person name="Schwartz J.A."/>
            <person name="Shigenobu S."/>
            <person name="Lundholm N."/>
            <person name="Nishiyama T."/>
            <person name="Yang H."/>
            <person name="Hasebe M."/>
            <person name="Li S."/>
            <person name="Pierce S.K."/>
            <person name="Wang J."/>
        </authorList>
    </citation>
    <scope>NUCLEOTIDE SEQUENCE [LARGE SCALE GENOMIC DNA]</scope>
    <source>
        <strain evidence="2">EC2010</strain>
        <tissue evidence="2">Whole organism of an adult</tissue>
    </source>
</reference>
<protein>
    <submittedName>
        <fullName evidence="2">Uncharacterized protein</fullName>
    </submittedName>
</protein>
<feature type="region of interest" description="Disordered" evidence="1">
    <location>
        <begin position="385"/>
        <end position="416"/>
    </location>
</feature>
<dbReference type="EMBL" id="RQTK01000133">
    <property type="protein sequence ID" value="RUS86610.1"/>
    <property type="molecule type" value="Genomic_DNA"/>
</dbReference>
<organism evidence="2 3">
    <name type="scientific">Elysia chlorotica</name>
    <name type="common">Eastern emerald elysia</name>
    <name type="synonym">Sea slug</name>
    <dbReference type="NCBI Taxonomy" id="188477"/>
    <lineage>
        <taxon>Eukaryota</taxon>
        <taxon>Metazoa</taxon>
        <taxon>Spiralia</taxon>
        <taxon>Lophotrochozoa</taxon>
        <taxon>Mollusca</taxon>
        <taxon>Gastropoda</taxon>
        <taxon>Heterobranchia</taxon>
        <taxon>Euthyneura</taxon>
        <taxon>Panpulmonata</taxon>
        <taxon>Sacoglossa</taxon>
        <taxon>Placobranchoidea</taxon>
        <taxon>Plakobranchidae</taxon>
        <taxon>Elysia</taxon>
    </lineage>
</organism>
<evidence type="ECO:0000313" key="3">
    <source>
        <dbReference type="Proteomes" id="UP000271974"/>
    </source>
</evidence>
<evidence type="ECO:0000313" key="2">
    <source>
        <dbReference type="EMBL" id="RUS86610.1"/>
    </source>
</evidence>
<sequence>MPAAPHVMLLSQLCGMVRPSSKSAADIQTGATTTQELFRLLVSDVNRLMAQRSKMAEHEQQGRTSAMRVLRKLRDWIVDRCTVLNTLHSSAPSAPLGNSRFLKRRGRLQSQSITYPEGNYIATYKSLPDNLSASDDNISFNNNEASVKKVVNPMLLDVIPSSQSPSHHSHLDNLHGSLFHDTQALVPLAPVASSTPQPPGPTSGDTGASRVPRFSIQPISSVVEGVHQLESQLRQYIHLEILLTDRFRQELRRRQQQSKSLGLCSQGIADAQCTLTRLAAGSAADQGEELACLRSQLDQISVEYSECCQYVDKAVGSLSQIEDVEDFLKKVQDREKDYRKNKLNRDDQKDAGNQKGKMSRKESKALKQEQDAYDALVDLFRRGGKGKEKQDRNNLVLKPSYGGSPPAKIDTSGSQAPGGNVLTRLKLLVANYEIVRLRMLTLEDRFRREAARRERETKSLLQGRDDQIFRLQTLLREAEAEKEKYCRLYENTKIGTRKR</sequence>
<accession>A0A3S1HUY9</accession>
<feature type="compositionally biased region" description="Basic and acidic residues" evidence="1">
    <location>
        <begin position="338"/>
        <end position="352"/>
    </location>
</feature>
<dbReference type="AlphaFoldDB" id="A0A3S1HUY9"/>
<comment type="caution">
    <text evidence="2">The sequence shown here is derived from an EMBL/GenBank/DDBJ whole genome shotgun (WGS) entry which is preliminary data.</text>
</comment>
<feature type="region of interest" description="Disordered" evidence="1">
    <location>
        <begin position="190"/>
        <end position="211"/>
    </location>
</feature>